<reference evidence="2 3" key="1">
    <citation type="submission" date="2016-12" db="EMBL/GenBank/DDBJ databases">
        <title>Trade-off between light-utilization and light-protection in marine flavobacteria.</title>
        <authorList>
            <person name="Kumagai Y."/>
            <person name="Yoshizawa S."/>
            <person name="Kogure K."/>
            <person name="Iwasaki W."/>
        </authorList>
    </citation>
    <scope>NUCLEOTIDE SEQUENCE [LARGE SCALE GENOMIC DNA]</scope>
    <source>
        <strain evidence="2 3">NBRC 108759</strain>
    </source>
</reference>
<dbReference type="RefSeq" id="WP_105015367.1">
    <property type="nucleotide sequence ID" value="NZ_MSCN01000001.1"/>
</dbReference>
<dbReference type="EMBL" id="MSCN01000001">
    <property type="protein sequence ID" value="PQJ78772.1"/>
    <property type="molecule type" value="Genomic_DNA"/>
</dbReference>
<dbReference type="Pfam" id="PF19578">
    <property type="entry name" value="DUF6090"/>
    <property type="match status" value="1"/>
</dbReference>
<dbReference type="Proteomes" id="UP000238882">
    <property type="component" value="Unassembled WGS sequence"/>
</dbReference>
<evidence type="ECO:0000256" key="1">
    <source>
        <dbReference type="SAM" id="Phobius"/>
    </source>
</evidence>
<protein>
    <submittedName>
        <fullName evidence="2">Uncharacterized protein</fullName>
    </submittedName>
</protein>
<sequence>MIHLFRKLRQKLIKENRVSKYLAYAVGEILLVVIGIILALQFSNWNQKRAETKKEIWYLDNIANDMFNQKDGLLNLKEYYTETLTTAKNILLDFKQSMSYTSIDSLSLKINKLMRSDSYPNIDNTYRELLSSGQVSLIENDSLVLNIIDFYLYTDEIENVFKVNQSQVFYGEVYKTLNKYSEIDLFEFVEDENLLFKDEEVQQYILKELEKPKNRLELTNALKNKIVITTDYLENVNESLKLVDKMINEIDNEIDILLD</sequence>
<dbReference type="OrthoDB" id="1414794at2"/>
<keyword evidence="1" id="KW-1133">Transmembrane helix</keyword>
<feature type="transmembrane region" description="Helical" evidence="1">
    <location>
        <begin position="21"/>
        <end position="42"/>
    </location>
</feature>
<gene>
    <name evidence="2" type="ORF">BTO18_06045</name>
</gene>
<evidence type="ECO:0000313" key="3">
    <source>
        <dbReference type="Proteomes" id="UP000238882"/>
    </source>
</evidence>
<evidence type="ECO:0000313" key="2">
    <source>
        <dbReference type="EMBL" id="PQJ78772.1"/>
    </source>
</evidence>
<keyword evidence="1" id="KW-0472">Membrane</keyword>
<dbReference type="AlphaFoldDB" id="A0A2S7WN86"/>
<keyword evidence="3" id="KW-1185">Reference proteome</keyword>
<dbReference type="InterPro" id="IPR045749">
    <property type="entry name" value="DUF6090"/>
</dbReference>
<name>A0A2S7WN86_9FLAO</name>
<comment type="caution">
    <text evidence="2">The sequence shown here is derived from an EMBL/GenBank/DDBJ whole genome shotgun (WGS) entry which is preliminary data.</text>
</comment>
<keyword evidence="1" id="KW-0812">Transmembrane</keyword>
<organism evidence="2 3">
    <name type="scientific">Polaribacter porphyrae</name>
    <dbReference type="NCBI Taxonomy" id="1137780"/>
    <lineage>
        <taxon>Bacteria</taxon>
        <taxon>Pseudomonadati</taxon>
        <taxon>Bacteroidota</taxon>
        <taxon>Flavobacteriia</taxon>
        <taxon>Flavobacteriales</taxon>
        <taxon>Flavobacteriaceae</taxon>
    </lineage>
</organism>
<accession>A0A2S7WN86</accession>
<proteinExistence type="predicted"/>